<dbReference type="Gene3D" id="2.160.20.10">
    <property type="entry name" value="Single-stranded right-handed beta-helix, Pectin lyase-like"/>
    <property type="match status" value="2"/>
</dbReference>
<keyword evidence="7 8" id="KW-0456">Lyase</keyword>
<dbReference type="Proteomes" id="UP001420932">
    <property type="component" value="Unassembled WGS sequence"/>
</dbReference>
<dbReference type="PRINTS" id="PR00807">
    <property type="entry name" value="AMBALLERGEN"/>
</dbReference>
<accession>A0AAP0I336</accession>
<reference evidence="10 11" key="1">
    <citation type="submission" date="2024-01" db="EMBL/GenBank/DDBJ databases">
        <title>Genome assemblies of Stephania.</title>
        <authorList>
            <person name="Yang L."/>
        </authorList>
    </citation>
    <scope>NUCLEOTIDE SEQUENCE [LARGE SCALE GENOMIC DNA]</scope>
    <source>
        <strain evidence="10">YNDBR</strain>
        <tissue evidence="10">Leaf</tissue>
    </source>
</reference>
<sequence length="299" mass="33075">MRTSRRRGGGGGNMNVIDRCWRRSPNWWRSRQRLARCSVGFAGKMSNNIGRGLRRYTVTDHTDDDPSNPKLGTLRYGVTKLRGKVWITFGRDMQIKLRSPLLIGSFTTIDGRGATVHIAGGAGFLLRGVHDVIIHGLRFHHCRAQPPGTVMGPGWKAVQLGKVDGDAIRVIGMPRVRHGYAHIANNMYQGWGEYAIGGSMNPTIRTESNLFISSSTSKKQLEVTWKQVGYGWNFKSVKDVLINGAYFSKSVSRTGSPGLSPRYTYNGEQRFVVVPNANAVRSLTRSSGALRCFPTSSTC</sequence>
<evidence type="ECO:0000256" key="6">
    <source>
        <dbReference type="ARBA" id="ARBA00022837"/>
    </source>
</evidence>
<keyword evidence="6 8" id="KW-0106">Calcium</keyword>
<evidence type="ECO:0000256" key="8">
    <source>
        <dbReference type="RuleBase" id="RU361123"/>
    </source>
</evidence>
<organism evidence="10 11">
    <name type="scientific">Stephania yunnanensis</name>
    <dbReference type="NCBI Taxonomy" id="152371"/>
    <lineage>
        <taxon>Eukaryota</taxon>
        <taxon>Viridiplantae</taxon>
        <taxon>Streptophyta</taxon>
        <taxon>Embryophyta</taxon>
        <taxon>Tracheophyta</taxon>
        <taxon>Spermatophyta</taxon>
        <taxon>Magnoliopsida</taxon>
        <taxon>Ranunculales</taxon>
        <taxon>Menispermaceae</taxon>
        <taxon>Menispermoideae</taxon>
        <taxon>Cissampelideae</taxon>
        <taxon>Stephania</taxon>
    </lineage>
</organism>
<dbReference type="InterPro" id="IPR018082">
    <property type="entry name" value="AmbAllergen"/>
</dbReference>
<keyword evidence="11" id="KW-1185">Reference proteome</keyword>
<evidence type="ECO:0000256" key="3">
    <source>
        <dbReference type="ARBA" id="ARBA00012272"/>
    </source>
</evidence>
<comment type="catalytic activity">
    <reaction evidence="1 8">
        <text>Eliminative cleavage of (1-&gt;4)-alpha-D-galacturonan to give oligosaccharides with 4-deoxy-alpha-D-galact-4-enuronosyl groups at their non-reducing ends.</text>
        <dbReference type="EC" id="4.2.2.2"/>
    </reaction>
</comment>
<evidence type="ECO:0000256" key="1">
    <source>
        <dbReference type="ARBA" id="ARBA00000695"/>
    </source>
</evidence>
<dbReference type="InterPro" id="IPR011050">
    <property type="entry name" value="Pectin_lyase_fold/virulence"/>
</dbReference>
<comment type="cofactor">
    <cofactor evidence="8">
        <name>Ca(2+)</name>
        <dbReference type="ChEBI" id="CHEBI:29108"/>
    </cofactor>
    <text evidence="8">Binds 1 Ca(2+) ion. Required for its activity.</text>
</comment>
<name>A0AAP0I336_9MAGN</name>
<evidence type="ECO:0000256" key="4">
    <source>
        <dbReference type="ARBA" id="ARBA00022723"/>
    </source>
</evidence>
<dbReference type="GO" id="GO:0030570">
    <property type="term" value="F:pectate lyase activity"/>
    <property type="evidence" value="ECO:0007669"/>
    <property type="project" value="UniProtKB-EC"/>
</dbReference>
<feature type="domain" description="Pectate lyase" evidence="9">
    <location>
        <begin position="92"/>
        <end position="217"/>
    </location>
</feature>
<comment type="caution">
    <text evidence="10">The sequence shown here is derived from an EMBL/GenBank/DDBJ whole genome shotgun (WGS) entry which is preliminary data.</text>
</comment>
<evidence type="ECO:0000313" key="11">
    <source>
        <dbReference type="Proteomes" id="UP001420932"/>
    </source>
</evidence>
<dbReference type="GO" id="GO:0046872">
    <property type="term" value="F:metal ion binding"/>
    <property type="evidence" value="ECO:0007669"/>
    <property type="project" value="UniProtKB-KW"/>
</dbReference>
<dbReference type="SMART" id="SM00656">
    <property type="entry name" value="Amb_all"/>
    <property type="match status" value="1"/>
</dbReference>
<keyword evidence="5" id="KW-0732">Signal</keyword>
<dbReference type="InterPro" id="IPR012334">
    <property type="entry name" value="Pectin_lyas_fold"/>
</dbReference>
<dbReference type="AlphaFoldDB" id="A0AAP0I336"/>
<dbReference type="SUPFAM" id="SSF51126">
    <property type="entry name" value="Pectin lyase-like"/>
    <property type="match status" value="1"/>
</dbReference>
<dbReference type="PANTHER" id="PTHR31683">
    <property type="entry name" value="PECTATE LYASE 18-RELATED"/>
    <property type="match status" value="1"/>
</dbReference>
<comment type="pathway">
    <text evidence="2 8">Glycan metabolism; pectin degradation; 2-dehydro-3-deoxy-D-gluconate from pectin: step 2/5.</text>
</comment>
<dbReference type="PANTHER" id="PTHR31683:SF74">
    <property type="entry name" value="PECTATE LYASE"/>
    <property type="match status" value="1"/>
</dbReference>
<evidence type="ECO:0000256" key="7">
    <source>
        <dbReference type="ARBA" id="ARBA00023239"/>
    </source>
</evidence>
<gene>
    <name evidence="10" type="ORF">Syun_022270</name>
</gene>
<dbReference type="InterPro" id="IPR045032">
    <property type="entry name" value="PEL"/>
</dbReference>
<evidence type="ECO:0000256" key="5">
    <source>
        <dbReference type="ARBA" id="ARBA00022729"/>
    </source>
</evidence>
<evidence type="ECO:0000313" key="10">
    <source>
        <dbReference type="EMBL" id="KAK9106259.1"/>
    </source>
</evidence>
<comment type="similarity">
    <text evidence="8">Belongs to the polysaccharide lyase 1 family.</text>
</comment>
<evidence type="ECO:0000259" key="9">
    <source>
        <dbReference type="SMART" id="SM00656"/>
    </source>
</evidence>
<protein>
    <recommendedName>
        <fullName evidence="3 8">Pectate lyase</fullName>
        <ecNumber evidence="3 8">4.2.2.2</ecNumber>
    </recommendedName>
</protein>
<dbReference type="EMBL" id="JBBNAF010000010">
    <property type="protein sequence ID" value="KAK9106259.1"/>
    <property type="molecule type" value="Genomic_DNA"/>
</dbReference>
<dbReference type="InterPro" id="IPR002022">
    <property type="entry name" value="Pec_lyase"/>
</dbReference>
<keyword evidence="4 8" id="KW-0479">Metal-binding</keyword>
<evidence type="ECO:0000256" key="2">
    <source>
        <dbReference type="ARBA" id="ARBA00005220"/>
    </source>
</evidence>
<proteinExistence type="inferred from homology"/>
<dbReference type="EC" id="4.2.2.2" evidence="3 8"/>